<protein>
    <submittedName>
        <fullName evidence="1">Uncharacterized protein</fullName>
    </submittedName>
</protein>
<proteinExistence type="predicted"/>
<sequence>MVLHQWGVVDGDASSIASQNSDGDFIDVTRSLQDRNISTLARRAGPALRRLSLSFSPQVTDAGVYSVMHYGCVNIRYLGLLANNHISSDMLVALIGHVRQALEHLVLSTAKTDDAVVKKALCCAPNLVHLDLSYCRLVTDDAFPRPEQMPDADRQALPQLRTLVLTG</sequence>
<dbReference type="EMBL" id="JANBUK010000432">
    <property type="protein sequence ID" value="KAJ2790004.1"/>
    <property type="molecule type" value="Genomic_DNA"/>
</dbReference>
<organism evidence="1 2">
    <name type="scientific">Coemansia linderi</name>
    <dbReference type="NCBI Taxonomy" id="2663919"/>
    <lineage>
        <taxon>Eukaryota</taxon>
        <taxon>Fungi</taxon>
        <taxon>Fungi incertae sedis</taxon>
        <taxon>Zoopagomycota</taxon>
        <taxon>Kickxellomycotina</taxon>
        <taxon>Kickxellomycetes</taxon>
        <taxon>Kickxellales</taxon>
        <taxon>Kickxellaceae</taxon>
        <taxon>Coemansia</taxon>
    </lineage>
</organism>
<accession>A0ACC1KI00</accession>
<reference evidence="1" key="1">
    <citation type="submission" date="2022-07" db="EMBL/GenBank/DDBJ databases">
        <title>Phylogenomic reconstructions and comparative analyses of Kickxellomycotina fungi.</title>
        <authorList>
            <person name="Reynolds N.K."/>
            <person name="Stajich J.E."/>
            <person name="Barry K."/>
            <person name="Grigoriev I.V."/>
            <person name="Crous P."/>
            <person name="Smith M.E."/>
        </authorList>
    </citation>
    <scope>NUCLEOTIDE SEQUENCE</scope>
    <source>
        <strain evidence="1">BCRC 34191</strain>
    </source>
</reference>
<feature type="non-terminal residue" evidence="1">
    <location>
        <position position="167"/>
    </location>
</feature>
<comment type="caution">
    <text evidence="1">The sequence shown here is derived from an EMBL/GenBank/DDBJ whole genome shotgun (WGS) entry which is preliminary data.</text>
</comment>
<evidence type="ECO:0000313" key="1">
    <source>
        <dbReference type="EMBL" id="KAJ2790004.1"/>
    </source>
</evidence>
<keyword evidence="2" id="KW-1185">Reference proteome</keyword>
<dbReference type="Proteomes" id="UP001140066">
    <property type="component" value="Unassembled WGS sequence"/>
</dbReference>
<gene>
    <name evidence="1" type="ORF">GGI18_002069</name>
</gene>
<name>A0ACC1KI00_9FUNG</name>
<evidence type="ECO:0000313" key="2">
    <source>
        <dbReference type="Proteomes" id="UP001140066"/>
    </source>
</evidence>